<keyword evidence="9" id="KW-1185">Reference proteome</keyword>
<keyword evidence="5 7" id="KW-1133">Transmembrane helix</keyword>
<sequence>MSELGQFVASVPPVTRFLTLASLVVGGLHALGIAPVSEFTLDYPLPLMELHRLLTAFVVGNPQPMQGLMEVYMVYTFSRGLEEVKFRRSVADYFWYLILVFALVLISGMCVIMTVPGPVPASLSPALMGALTCTWSVEHHNQEVNFYFLPIKASLLPAVSLGFRLLVDGTPTFILALVGVGAAYVYNCLETRSWGPLYSFIVGKEPERPARVGGNGWFYASGKLEAPVWLKRLFKEKNVPPAATTSFTSAGLKSTFKGEGRRLGSSVKKD</sequence>
<comment type="function">
    <text evidence="7">May be involved in the degradation of misfolded endoplasmic reticulum (ER) luminal proteins.</text>
</comment>
<comment type="similarity">
    <text evidence="2 7">Belongs to the derlin family.</text>
</comment>
<dbReference type="SUPFAM" id="SSF144091">
    <property type="entry name" value="Rhomboid-like"/>
    <property type="match status" value="1"/>
</dbReference>
<dbReference type="Pfam" id="PF04511">
    <property type="entry name" value="DER1"/>
    <property type="match status" value="1"/>
</dbReference>
<dbReference type="InterPro" id="IPR035952">
    <property type="entry name" value="Rhomboid-like_sf"/>
</dbReference>
<evidence type="ECO:0000313" key="8">
    <source>
        <dbReference type="EMBL" id="GMM45198.1"/>
    </source>
</evidence>
<comment type="caution">
    <text evidence="8">The sequence shown here is derived from an EMBL/GenBank/DDBJ whole genome shotgun (WGS) entry which is preliminary data.</text>
</comment>
<dbReference type="AlphaFoldDB" id="A0AAV5R0X4"/>
<evidence type="ECO:0000256" key="7">
    <source>
        <dbReference type="RuleBase" id="RU363059"/>
    </source>
</evidence>
<dbReference type="EMBL" id="BTGB01000002">
    <property type="protein sequence ID" value="GMM45198.1"/>
    <property type="molecule type" value="Genomic_DNA"/>
</dbReference>
<dbReference type="InterPro" id="IPR007599">
    <property type="entry name" value="DER1"/>
</dbReference>
<keyword evidence="6 7" id="KW-0472">Membrane</keyword>
<protein>
    <recommendedName>
        <fullName evidence="7">Derlin</fullName>
    </recommendedName>
</protein>
<dbReference type="GO" id="GO:0005789">
    <property type="term" value="C:endoplasmic reticulum membrane"/>
    <property type="evidence" value="ECO:0007669"/>
    <property type="project" value="UniProtKB-SubCell"/>
</dbReference>
<comment type="caution">
    <text evidence="7">Lacks conserved residue(s) required for the propagation of feature annotation.</text>
</comment>
<feature type="transmembrane region" description="Helical" evidence="7">
    <location>
        <begin position="172"/>
        <end position="189"/>
    </location>
</feature>
<dbReference type="GO" id="GO:0006950">
    <property type="term" value="P:response to stress"/>
    <property type="evidence" value="ECO:0007669"/>
    <property type="project" value="UniProtKB-ARBA"/>
</dbReference>
<evidence type="ECO:0000256" key="5">
    <source>
        <dbReference type="ARBA" id="ARBA00022989"/>
    </source>
</evidence>
<proteinExistence type="inferred from homology"/>
<evidence type="ECO:0000256" key="3">
    <source>
        <dbReference type="ARBA" id="ARBA00022692"/>
    </source>
</evidence>
<feature type="transmembrane region" description="Helical" evidence="7">
    <location>
        <begin position="20"/>
        <end position="41"/>
    </location>
</feature>
<accession>A0AAV5R0X4</accession>
<evidence type="ECO:0000256" key="6">
    <source>
        <dbReference type="ARBA" id="ARBA00023136"/>
    </source>
</evidence>
<keyword evidence="3 7" id="KW-0812">Transmembrane</keyword>
<comment type="subcellular location">
    <subcellularLocation>
        <location evidence="1 7">Endoplasmic reticulum membrane</location>
        <topology evidence="1 7">Multi-pass membrane protein</topology>
    </subcellularLocation>
</comment>
<organism evidence="8 9">
    <name type="scientific">Pichia kluyveri</name>
    <name type="common">Yeast</name>
    <dbReference type="NCBI Taxonomy" id="36015"/>
    <lineage>
        <taxon>Eukaryota</taxon>
        <taxon>Fungi</taxon>
        <taxon>Dikarya</taxon>
        <taxon>Ascomycota</taxon>
        <taxon>Saccharomycotina</taxon>
        <taxon>Pichiomycetes</taxon>
        <taxon>Pichiales</taxon>
        <taxon>Pichiaceae</taxon>
        <taxon>Pichia</taxon>
    </lineage>
</organism>
<keyword evidence="4 7" id="KW-0256">Endoplasmic reticulum</keyword>
<reference evidence="8 9" key="1">
    <citation type="journal article" date="2023" name="Elife">
        <title>Identification of key yeast species and microbe-microbe interactions impacting larval growth of Drosophila in the wild.</title>
        <authorList>
            <person name="Mure A."/>
            <person name="Sugiura Y."/>
            <person name="Maeda R."/>
            <person name="Honda K."/>
            <person name="Sakurai N."/>
            <person name="Takahashi Y."/>
            <person name="Watada M."/>
            <person name="Katoh T."/>
            <person name="Gotoh A."/>
            <person name="Gotoh Y."/>
            <person name="Taniguchi I."/>
            <person name="Nakamura K."/>
            <person name="Hayashi T."/>
            <person name="Katayama T."/>
            <person name="Uemura T."/>
            <person name="Hattori Y."/>
        </authorList>
    </citation>
    <scope>NUCLEOTIDE SEQUENCE [LARGE SCALE GENOMIC DNA]</scope>
    <source>
        <strain evidence="8 9">PK-24</strain>
    </source>
</reference>
<evidence type="ECO:0000256" key="2">
    <source>
        <dbReference type="ARBA" id="ARBA00008917"/>
    </source>
</evidence>
<dbReference type="PANTHER" id="PTHR11009">
    <property type="entry name" value="DER1-LIKE PROTEIN, DERLIN"/>
    <property type="match status" value="1"/>
</dbReference>
<evidence type="ECO:0000256" key="1">
    <source>
        <dbReference type="ARBA" id="ARBA00004477"/>
    </source>
</evidence>
<dbReference type="Proteomes" id="UP001378960">
    <property type="component" value="Unassembled WGS sequence"/>
</dbReference>
<evidence type="ECO:0000256" key="4">
    <source>
        <dbReference type="ARBA" id="ARBA00022824"/>
    </source>
</evidence>
<feature type="transmembrane region" description="Helical" evidence="7">
    <location>
        <begin position="93"/>
        <end position="115"/>
    </location>
</feature>
<evidence type="ECO:0000313" key="9">
    <source>
        <dbReference type="Proteomes" id="UP001378960"/>
    </source>
</evidence>
<name>A0AAV5R0X4_PICKL</name>
<gene>
    <name evidence="8" type="ORF">DAPK24_017730</name>
</gene>